<comment type="caution">
    <text evidence="1">The sequence shown here is derived from an EMBL/GenBank/DDBJ whole genome shotgun (WGS) entry which is preliminary data.</text>
</comment>
<name>A0A1F5VJI9_9BACT</name>
<reference evidence="1 2" key="1">
    <citation type="journal article" date="2016" name="Nat. Commun.">
        <title>Thousands of microbial genomes shed light on interconnected biogeochemical processes in an aquifer system.</title>
        <authorList>
            <person name="Anantharaman K."/>
            <person name="Brown C.T."/>
            <person name="Hug L.A."/>
            <person name="Sharon I."/>
            <person name="Castelle C.J."/>
            <person name="Probst A.J."/>
            <person name="Thomas B.C."/>
            <person name="Singh A."/>
            <person name="Wilkins M.J."/>
            <person name="Karaoz U."/>
            <person name="Brodie E.L."/>
            <person name="Williams K.H."/>
            <person name="Hubbard S.S."/>
            <person name="Banfield J.F."/>
        </authorList>
    </citation>
    <scope>NUCLEOTIDE SEQUENCE [LARGE SCALE GENOMIC DNA]</scope>
</reference>
<accession>A0A1F5VJI9</accession>
<gene>
    <name evidence="1" type="ORF">A2834_04265</name>
</gene>
<dbReference type="Proteomes" id="UP000179251">
    <property type="component" value="Unassembled WGS sequence"/>
</dbReference>
<organism evidence="1 2">
    <name type="scientific">Candidatus Giovannonibacteria bacterium RIFCSPHIGHO2_01_FULL_45_23</name>
    <dbReference type="NCBI Taxonomy" id="1798325"/>
    <lineage>
        <taxon>Bacteria</taxon>
        <taxon>Candidatus Giovannoniibacteriota</taxon>
    </lineage>
</organism>
<evidence type="ECO:0000313" key="1">
    <source>
        <dbReference type="EMBL" id="OGF63398.1"/>
    </source>
</evidence>
<protein>
    <submittedName>
        <fullName evidence="1">Uncharacterized protein</fullName>
    </submittedName>
</protein>
<proteinExistence type="predicted"/>
<dbReference type="EMBL" id="MFHD01000003">
    <property type="protein sequence ID" value="OGF63398.1"/>
    <property type="molecule type" value="Genomic_DNA"/>
</dbReference>
<dbReference type="AlphaFoldDB" id="A0A1F5VJI9"/>
<evidence type="ECO:0000313" key="2">
    <source>
        <dbReference type="Proteomes" id="UP000179251"/>
    </source>
</evidence>
<sequence>MALSSRSRLFSGQFEKRKEEMLMTTHETFLKEVAGRTSEVFSPVLKALLNLPKEELDYWVGQKGELSRRLRIILKPKWQHAAAISLSTSPFFANEEVESQRGYPAAYAGSKPVLEQLIPFARHFKELETKAVLVNSKELPEKPIGAEGPFPFVVPYWRKIAKNYGEAVERILAAIASELRFNNELQGKLGAEYLLQSMLSETAFDMLHAQQKSDYLLVWAQFGMLHARPCRSVRRVRVVYLPHEFGLGIFAAGSMLLSHPERLQSENDLFINLPGDEYSYNADGHFDCAPCFYFSCNRLNLYSFNVVGIVYSRYASASGFLPQ</sequence>